<reference evidence="6 7" key="1">
    <citation type="journal article" date="2015" name="Fungal Genet. Biol.">
        <title>Evolution of novel wood decay mechanisms in Agaricales revealed by the genome sequences of Fistulina hepatica and Cylindrobasidium torrendii.</title>
        <authorList>
            <person name="Floudas D."/>
            <person name="Held B.W."/>
            <person name="Riley R."/>
            <person name="Nagy L.G."/>
            <person name="Koehler G."/>
            <person name="Ransdell A.S."/>
            <person name="Younus H."/>
            <person name="Chow J."/>
            <person name="Chiniquy J."/>
            <person name="Lipzen A."/>
            <person name="Tritt A."/>
            <person name="Sun H."/>
            <person name="Haridas S."/>
            <person name="LaButti K."/>
            <person name="Ohm R.A."/>
            <person name="Kues U."/>
            <person name="Blanchette R.A."/>
            <person name="Grigoriev I.V."/>
            <person name="Minto R.E."/>
            <person name="Hibbett D.S."/>
        </authorList>
    </citation>
    <scope>NUCLEOTIDE SEQUENCE [LARGE SCALE GENOMIC DNA]</scope>
    <source>
        <strain evidence="6 7">FP15055 ss-10</strain>
    </source>
</reference>
<evidence type="ECO:0000313" key="7">
    <source>
        <dbReference type="Proteomes" id="UP000054007"/>
    </source>
</evidence>
<evidence type="ECO:0000256" key="4">
    <source>
        <dbReference type="SAM" id="SignalP"/>
    </source>
</evidence>
<feature type="chain" id="PRO_5002317554" evidence="4">
    <location>
        <begin position="21"/>
        <end position="335"/>
    </location>
</feature>
<evidence type="ECO:0000259" key="5">
    <source>
        <dbReference type="SMART" id="SM00656"/>
    </source>
</evidence>
<organism evidence="6 7">
    <name type="scientific">Cylindrobasidium torrendii FP15055 ss-10</name>
    <dbReference type="NCBI Taxonomy" id="1314674"/>
    <lineage>
        <taxon>Eukaryota</taxon>
        <taxon>Fungi</taxon>
        <taxon>Dikarya</taxon>
        <taxon>Basidiomycota</taxon>
        <taxon>Agaricomycotina</taxon>
        <taxon>Agaricomycetes</taxon>
        <taxon>Agaricomycetidae</taxon>
        <taxon>Agaricales</taxon>
        <taxon>Marasmiineae</taxon>
        <taxon>Physalacriaceae</taxon>
        <taxon>Cylindrobasidium</taxon>
    </lineage>
</organism>
<dbReference type="PANTHER" id="PTHR31683:SF18">
    <property type="entry name" value="PECTATE LYASE 21-RELATED"/>
    <property type="match status" value="1"/>
</dbReference>
<evidence type="ECO:0000256" key="3">
    <source>
        <dbReference type="RuleBase" id="RU361173"/>
    </source>
</evidence>
<dbReference type="SMART" id="SM00656">
    <property type="entry name" value="Amb_all"/>
    <property type="match status" value="1"/>
</dbReference>
<dbReference type="EMBL" id="KN880438">
    <property type="protein sequence ID" value="KIY73126.1"/>
    <property type="molecule type" value="Genomic_DNA"/>
</dbReference>
<dbReference type="GO" id="GO:0005576">
    <property type="term" value="C:extracellular region"/>
    <property type="evidence" value="ECO:0007669"/>
    <property type="project" value="UniProtKB-SubCell"/>
</dbReference>
<keyword evidence="2 3" id="KW-0456">Lyase</keyword>
<dbReference type="PANTHER" id="PTHR31683">
    <property type="entry name" value="PECTATE LYASE 18-RELATED"/>
    <property type="match status" value="1"/>
</dbReference>
<feature type="domain" description="Pectate lyase" evidence="5">
    <location>
        <begin position="66"/>
        <end position="277"/>
    </location>
</feature>
<dbReference type="GO" id="GO:0000272">
    <property type="term" value="P:polysaccharide catabolic process"/>
    <property type="evidence" value="ECO:0007669"/>
    <property type="project" value="UniProtKB-KW"/>
</dbReference>
<dbReference type="Gene3D" id="2.160.20.10">
    <property type="entry name" value="Single-stranded right-handed beta-helix, Pectin lyase-like"/>
    <property type="match status" value="1"/>
</dbReference>
<dbReference type="Pfam" id="PF00544">
    <property type="entry name" value="Pectate_lyase_4"/>
    <property type="match status" value="1"/>
</dbReference>
<evidence type="ECO:0000256" key="2">
    <source>
        <dbReference type="ARBA" id="ARBA00023239"/>
    </source>
</evidence>
<keyword evidence="3" id="KW-0964">Secreted</keyword>
<protein>
    <submittedName>
        <fullName evidence="6">Polysaccharide lyase family 1 protein</fullName>
    </submittedName>
</protein>
<gene>
    <name evidence="6" type="ORF">CYLTODRAFT_428684</name>
</gene>
<dbReference type="InterPro" id="IPR045032">
    <property type="entry name" value="PEL"/>
</dbReference>
<dbReference type="InterPro" id="IPR011050">
    <property type="entry name" value="Pectin_lyase_fold/virulence"/>
</dbReference>
<feature type="signal peptide" evidence="4">
    <location>
        <begin position="1"/>
        <end position="20"/>
    </location>
</feature>
<dbReference type="InterPro" id="IPR002022">
    <property type="entry name" value="Pec_lyase"/>
</dbReference>
<evidence type="ECO:0000313" key="6">
    <source>
        <dbReference type="EMBL" id="KIY73126.1"/>
    </source>
</evidence>
<keyword evidence="7" id="KW-1185">Reference proteome</keyword>
<dbReference type="Proteomes" id="UP000054007">
    <property type="component" value="Unassembled WGS sequence"/>
</dbReference>
<accession>A0A0D7BU24</accession>
<comment type="similarity">
    <text evidence="1 3">Belongs to the polysaccharide lyase 1 family.</text>
</comment>
<sequence length="335" mass="35220">MKFISSVSLLTAIQILSVLAAPQSKVVKRASTDEAATVGYGAGYASSHWCTSKLVFTGCSRTTGGGSATAVTVSSLEDLKAAVEGDEEKVIIIDGTITGSEVVKVGSNTSLLGAAGSLLDGVGVRVIDVSNVILRNLKISKVLAEAGDAIGIQAASKVWVDHVDLSSDRDHDKDYYDGLLDITHGSNAVTVTSSKLYDHWKASLVGHSDNNGAEDTAITVTYGLNLFQNLNSRTPSFRFGTGHIFNNVFDDNNDGINTRDEAQLLVENNVWSEGTDKPLYSTDSGYAVATGNDFGGGEDTAPEGTLTSVSYTYDLLETDSVRAAVEADAGQTLTF</sequence>
<comment type="subcellular location">
    <subcellularLocation>
        <location evidence="3">Secreted</location>
    </subcellularLocation>
</comment>
<dbReference type="InterPro" id="IPR012334">
    <property type="entry name" value="Pectin_lyas_fold"/>
</dbReference>
<dbReference type="AlphaFoldDB" id="A0A0D7BU24"/>
<keyword evidence="4" id="KW-0732">Signal</keyword>
<dbReference type="OrthoDB" id="1637350at2759"/>
<dbReference type="STRING" id="1314674.A0A0D7BU24"/>
<dbReference type="SUPFAM" id="SSF51126">
    <property type="entry name" value="Pectin lyase-like"/>
    <property type="match status" value="1"/>
</dbReference>
<dbReference type="GO" id="GO:0030570">
    <property type="term" value="F:pectate lyase activity"/>
    <property type="evidence" value="ECO:0007669"/>
    <property type="project" value="InterPro"/>
</dbReference>
<evidence type="ECO:0000256" key="1">
    <source>
        <dbReference type="ARBA" id="ARBA00010980"/>
    </source>
</evidence>
<keyword evidence="3" id="KW-0119">Carbohydrate metabolism</keyword>
<keyword evidence="3" id="KW-0624">Polysaccharide degradation</keyword>
<name>A0A0D7BU24_9AGAR</name>
<proteinExistence type="inferred from homology"/>